<accession>A0A917IL00</accession>
<name>A0A917IL00_9MICC</name>
<sequence length="106" mass="12508">MSFPFKRKARAHVLLYLVNLFDPGTTYTEQEVNDILRPVWSDFAYLRRELVNYGYLERNSSSGIYRLSDLTPQRAKTVFEPEAPEWERVWLASYLSGNAERFILNI</sequence>
<proteinExistence type="predicted"/>
<feature type="domain" description="DUF2087" evidence="1">
    <location>
        <begin position="2"/>
        <end position="66"/>
    </location>
</feature>
<reference evidence="2 3" key="1">
    <citation type="journal article" date="2014" name="Int. J. Syst. Evol. Microbiol.">
        <title>Complete genome sequence of Corynebacterium casei LMG S-19264T (=DSM 44701T), isolated from a smear-ripened cheese.</title>
        <authorList>
            <consortium name="US DOE Joint Genome Institute (JGI-PGF)"/>
            <person name="Walter F."/>
            <person name="Albersmeier A."/>
            <person name="Kalinowski J."/>
            <person name="Ruckert C."/>
        </authorList>
    </citation>
    <scope>NUCLEOTIDE SEQUENCE [LARGE SCALE GENOMIC DNA]</scope>
    <source>
        <strain evidence="2 3">CCM 8669</strain>
    </source>
</reference>
<comment type="caution">
    <text evidence="2">The sequence shown here is derived from an EMBL/GenBank/DDBJ whole genome shotgun (WGS) entry which is preliminary data.</text>
</comment>
<dbReference type="Proteomes" id="UP000600171">
    <property type="component" value="Unassembled WGS sequence"/>
</dbReference>
<dbReference type="Pfam" id="PF09860">
    <property type="entry name" value="DUF2087"/>
    <property type="match status" value="1"/>
</dbReference>
<evidence type="ECO:0000259" key="1">
    <source>
        <dbReference type="Pfam" id="PF09860"/>
    </source>
</evidence>
<dbReference type="EMBL" id="BMDC01000001">
    <property type="protein sequence ID" value="GGH57539.1"/>
    <property type="molecule type" value="Genomic_DNA"/>
</dbReference>
<dbReference type="InterPro" id="IPR018656">
    <property type="entry name" value="DUF2087"/>
</dbReference>
<protein>
    <recommendedName>
        <fullName evidence="1">DUF2087 domain-containing protein</fullName>
    </recommendedName>
</protein>
<keyword evidence="3" id="KW-1185">Reference proteome</keyword>
<dbReference type="AlphaFoldDB" id="A0A917IL00"/>
<organism evidence="2 3">
    <name type="scientific">Rothia aerolata</name>
    <dbReference type="NCBI Taxonomy" id="1812262"/>
    <lineage>
        <taxon>Bacteria</taxon>
        <taxon>Bacillati</taxon>
        <taxon>Actinomycetota</taxon>
        <taxon>Actinomycetes</taxon>
        <taxon>Micrococcales</taxon>
        <taxon>Micrococcaceae</taxon>
        <taxon>Rothia</taxon>
    </lineage>
</organism>
<gene>
    <name evidence="2" type="ORF">GCM10007359_02780</name>
</gene>
<evidence type="ECO:0000313" key="2">
    <source>
        <dbReference type="EMBL" id="GGH57539.1"/>
    </source>
</evidence>
<evidence type="ECO:0000313" key="3">
    <source>
        <dbReference type="Proteomes" id="UP000600171"/>
    </source>
</evidence>